<dbReference type="PROSITE" id="PS01081">
    <property type="entry name" value="HTH_TETR_1"/>
    <property type="match status" value="1"/>
</dbReference>
<dbReference type="PRINTS" id="PR00455">
    <property type="entry name" value="HTHTETR"/>
</dbReference>
<dbReference type="Proteomes" id="UP001183809">
    <property type="component" value="Unassembled WGS sequence"/>
</dbReference>
<organism evidence="6 7">
    <name type="scientific">Streptomyces gibsoniae</name>
    <dbReference type="NCBI Taxonomy" id="3075529"/>
    <lineage>
        <taxon>Bacteria</taxon>
        <taxon>Bacillati</taxon>
        <taxon>Actinomycetota</taxon>
        <taxon>Actinomycetes</taxon>
        <taxon>Kitasatosporales</taxon>
        <taxon>Streptomycetaceae</taxon>
        <taxon>Streptomyces</taxon>
    </lineage>
</organism>
<keyword evidence="7" id="KW-1185">Reference proteome</keyword>
<evidence type="ECO:0000256" key="3">
    <source>
        <dbReference type="ARBA" id="ARBA00023163"/>
    </source>
</evidence>
<evidence type="ECO:0000256" key="2">
    <source>
        <dbReference type="ARBA" id="ARBA00023125"/>
    </source>
</evidence>
<comment type="caution">
    <text evidence="6">The sequence shown here is derived from an EMBL/GenBank/DDBJ whole genome shotgun (WGS) entry which is preliminary data.</text>
</comment>
<dbReference type="Gene3D" id="1.10.357.10">
    <property type="entry name" value="Tetracycline Repressor, domain 2"/>
    <property type="match status" value="1"/>
</dbReference>
<evidence type="ECO:0000256" key="1">
    <source>
        <dbReference type="ARBA" id="ARBA00023015"/>
    </source>
</evidence>
<proteinExistence type="predicted"/>
<feature type="domain" description="HTH tetR-type" evidence="5">
    <location>
        <begin position="6"/>
        <end position="66"/>
    </location>
</feature>
<keyword evidence="3" id="KW-0804">Transcription</keyword>
<dbReference type="SUPFAM" id="SSF46689">
    <property type="entry name" value="Homeodomain-like"/>
    <property type="match status" value="1"/>
</dbReference>
<dbReference type="RefSeq" id="WP_311691734.1">
    <property type="nucleotide sequence ID" value="NZ_JAVREY010000003.1"/>
</dbReference>
<keyword evidence="2 4" id="KW-0238">DNA-binding</keyword>
<accession>A0ABU2TMF2</accession>
<dbReference type="EMBL" id="JAVREY010000003">
    <property type="protein sequence ID" value="MDT0462089.1"/>
    <property type="molecule type" value="Genomic_DNA"/>
</dbReference>
<dbReference type="InterPro" id="IPR009057">
    <property type="entry name" value="Homeodomain-like_sf"/>
</dbReference>
<dbReference type="InterPro" id="IPR023772">
    <property type="entry name" value="DNA-bd_HTH_TetR-type_CS"/>
</dbReference>
<dbReference type="PANTHER" id="PTHR30055">
    <property type="entry name" value="HTH-TYPE TRANSCRIPTIONAL REGULATOR RUTR"/>
    <property type="match status" value="1"/>
</dbReference>
<dbReference type="PANTHER" id="PTHR30055:SF238">
    <property type="entry name" value="MYCOFACTOCIN BIOSYNTHESIS TRANSCRIPTIONAL REGULATOR MFTR-RELATED"/>
    <property type="match status" value="1"/>
</dbReference>
<sequence>MGRWKPDGRRRLQDAALKLYAERGFAEVTAAAVAERAGLTERTFFRHFPDKKEILFGDEEALRDTFVAAVAAVPVDATPYEATLAGLKALTGALQPSRERLVLRTRIIRQSPELRERELVKLAAWAAALTTILCERGLGPADAVFAAETATTTFRVAFERWTAEPLVDDALFELVQEGFTAVERFLRR</sequence>
<dbReference type="InterPro" id="IPR001647">
    <property type="entry name" value="HTH_TetR"/>
</dbReference>
<dbReference type="InterPro" id="IPR050109">
    <property type="entry name" value="HTH-type_TetR-like_transc_reg"/>
</dbReference>
<reference evidence="7" key="1">
    <citation type="submission" date="2023-07" db="EMBL/GenBank/DDBJ databases">
        <title>30 novel species of actinomycetes from the DSMZ collection.</title>
        <authorList>
            <person name="Nouioui I."/>
        </authorList>
    </citation>
    <scope>NUCLEOTIDE SEQUENCE [LARGE SCALE GENOMIC DNA]</scope>
    <source>
        <strain evidence="7">DSM 41699</strain>
    </source>
</reference>
<evidence type="ECO:0000259" key="5">
    <source>
        <dbReference type="PROSITE" id="PS50977"/>
    </source>
</evidence>
<evidence type="ECO:0000313" key="7">
    <source>
        <dbReference type="Proteomes" id="UP001183809"/>
    </source>
</evidence>
<protein>
    <submittedName>
        <fullName evidence="6">TetR family transcriptional regulator</fullName>
    </submittedName>
</protein>
<feature type="DNA-binding region" description="H-T-H motif" evidence="4">
    <location>
        <begin position="29"/>
        <end position="48"/>
    </location>
</feature>
<dbReference type="Pfam" id="PF00440">
    <property type="entry name" value="TetR_N"/>
    <property type="match status" value="1"/>
</dbReference>
<evidence type="ECO:0000256" key="4">
    <source>
        <dbReference type="PROSITE-ProRule" id="PRU00335"/>
    </source>
</evidence>
<evidence type="ECO:0000313" key="6">
    <source>
        <dbReference type="EMBL" id="MDT0462089.1"/>
    </source>
</evidence>
<name>A0ABU2TMF2_9ACTN</name>
<gene>
    <name evidence="6" type="ORF">RM764_03560</name>
</gene>
<dbReference type="PROSITE" id="PS50977">
    <property type="entry name" value="HTH_TETR_2"/>
    <property type="match status" value="1"/>
</dbReference>
<keyword evidence="1" id="KW-0805">Transcription regulation</keyword>